<dbReference type="EMBL" id="VWPK01000024">
    <property type="protein sequence ID" value="KAA5611137.1"/>
    <property type="molecule type" value="Genomic_DNA"/>
</dbReference>
<dbReference type="PANTHER" id="PTHR39339:SF1">
    <property type="entry name" value="CHAD DOMAIN-CONTAINING PROTEIN"/>
    <property type="match status" value="1"/>
</dbReference>
<feature type="region of interest" description="Disordered" evidence="1">
    <location>
        <begin position="1"/>
        <end position="20"/>
    </location>
</feature>
<proteinExistence type="predicted"/>
<protein>
    <submittedName>
        <fullName evidence="3">CHAD domain-containing protein</fullName>
    </submittedName>
</protein>
<dbReference type="PANTHER" id="PTHR39339">
    <property type="entry name" value="SLR1444 PROTEIN"/>
    <property type="match status" value="1"/>
</dbReference>
<dbReference type="RefSeq" id="WP_150041876.1">
    <property type="nucleotide sequence ID" value="NZ_OW485601.1"/>
</dbReference>
<dbReference type="AlphaFoldDB" id="A0A5M6ITI4"/>
<dbReference type="SMART" id="SM00880">
    <property type="entry name" value="CHAD"/>
    <property type="match status" value="1"/>
</dbReference>
<gene>
    <name evidence="3" type="ORF">F1189_16235</name>
</gene>
<dbReference type="Gene3D" id="1.40.20.10">
    <property type="entry name" value="CHAD domain"/>
    <property type="match status" value="1"/>
</dbReference>
<feature type="domain" description="CHAD" evidence="2">
    <location>
        <begin position="212"/>
        <end position="504"/>
    </location>
</feature>
<dbReference type="Proteomes" id="UP000325255">
    <property type="component" value="Unassembled WGS sequence"/>
</dbReference>
<organism evidence="3 4">
    <name type="scientific">Rhodovastum atsumiense</name>
    <dbReference type="NCBI Taxonomy" id="504468"/>
    <lineage>
        <taxon>Bacteria</taxon>
        <taxon>Pseudomonadati</taxon>
        <taxon>Pseudomonadota</taxon>
        <taxon>Alphaproteobacteria</taxon>
        <taxon>Acetobacterales</taxon>
        <taxon>Acetobacteraceae</taxon>
        <taxon>Rhodovastum</taxon>
    </lineage>
</organism>
<evidence type="ECO:0000313" key="3">
    <source>
        <dbReference type="EMBL" id="KAA5611137.1"/>
    </source>
</evidence>
<evidence type="ECO:0000259" key="2">
    <source>
        <dbReference type="PROSITE" id="PS51708"/>
    </source>
</evidence>
<dbReference type="OrthoDB" id="9777271at2"/>
<dbReference type="InterPro" id="IPR007899">
    <property type="entry name" value="CHAD_dom"/>
</dbReference>
<dbReference type="Pfam" id="PF05235">
    <property type="entry name" value="CHAD"/>
    <property type="match status" value="1"/>
</dbReference>
<sequence length="504" mass="53434">MHIRLPDTAEATVSPSRSPSLSLDLALAPDEASRLPRLLQATRNRATTLRLIWHDTADGALAAEGLALLERRQGRTTIWLLQRILPGPEELAPPGTPFPVLAEAASPELLGSDLPADLTPIATLEGRARPFAGAGGVEAMLLAGTLHAGDVEGPCARLLLRGPAGAVATVVTTLASTVALTVPAASLAAEAAALAGRPLPPRRLGAPSLAARSTVGEAFAHIVAHLTDVVLHHAPAATAAQAPVPVHQMRVALRRLRSATGLFRRAVQCEELDAVTTGLKTLARTLGPARDWDVFTTGIGAKVGTVFPADPAITRMLAAAERRRQEAYGTLRAWLDGPEFRHLALALAMLAAARPWDAPGDGDGERARQARRLAMPLSDFASRVLERRLAPLRKAGDDVTALPVETLHQLRIAGKRLRYAAEFFAPLFPGRGTRRFIRRLTALQEAIGHLNDAAVAAGLLEEIGAAGSYAGGVVQGFVAAQAGDSRAEIARCWNRFHRLDPFWN</sequence>
<dbReference type="InterPro" id="IPR038186">
    <property type="entry name" value="CHAD_dom_sf"/>
</dbReference>
<name>A0A5M6ITI4_9PROT</name>
<accession>A0A5M6ITI4</accession>
<evidence type="ECO:0000313" key="4">
    <source>
        <dbReference type="Proteomes" id="UP000325255"/>
    </source>
</evidence>
<comment type="caution">
    <text evidence="3">The sequence shown here is derived from an EMBL/GenBank/DDBJ whole genome shotgun (WGS) entry which is preliminary data.</text>
</comment>
<reference evidence="3 4" key="1">
    <citation type="submission" date="2019-09" db="EMBL/GenBank/DDBJ databases">
        <title>Genome sequence of Rhodovastum atsumiense, a diverse member of the Acetobacteraceae family of non-sulfur purple photosynthetic bacteria.</title>
        <authorList>
            <person name="Meyer T."/>
            <person name="Kyndt J."/>
        </authorList>
    </citation>
    <scope>NUCLEOTIDE SEQUENCE [LARGE SCALE GENOMIC DNA]</scope>
    <source>
        <strain evidence="3 4">DSM 21279</strain>
    </source>
</reference>
<keyword evidence="4" id="KW-1185">Reference proteome</keyword>
<evidence type="ECO:0000256" key="1">
    <source>
        <dbReference type="SAM" id="MobiDB-lite"/>
    </source>
</evidence>
<dbReference type="PROSITE" id="PS51708">
    <property type="entry name" value="CHAD"/>
    <property type="match status" value="1"/>
</dbReference>